<accession>A0A1B3ZE90</accession>
<sequence>MSALSDYTPSTARHRLRYWTGIDGGLDAMALVAGLNGKPHPIEQVGVRNAMQMLIMANIRLARAQLAVAQSDEVTLEPGS</sequence>
<organism evidence="1 2">
    <name type="scientific">Sphingomonas panacis</name>
    <dbReference type="NCBI Taxonomy" id="1560345"/>
    <lineage>
        <taxon>Bacteria</taxon>
        <taxon>Pseudomonadati</taxon>
        <taxon>Pseudomonadota</taxon>
        <taxon>Alphaproteobacteria</taxon>
        <taxon>Sphingomonadales</taxon>
        <taxon>Sphingomonadaceae</taxon>
        <taxon>Sphingomonas</taxon>
    </lineage>
</organism>
<dbReference type="Proteomes" id="UP000094256">
    <property type="component" value="Chromosome"/>
</dbReference>
<dbReference type="AlphaFoldDB" id="A0A1B3ZE90"/>
<name>A0A1B3ZE90_9SPHN</name>
<keyword evidence="2" id="KW-1185">Reference proteome</keyword>
<gene>
    <name evidence="1" type="ORF">AWL63_19160</name>
</gene>
<evidence type="ECO:0000313" key="2">
    <source>
        <dbReference type="Proteomes" id="UP000094256"/>
    </source>
</evidence>
<dbReference type="EMBL" id="CP014168">
    <property type="protein sequence ID" value="AOH85749.1"/>
    <property type="molecule type" value="Genomic_DNA"/>
</dbReference>
<evidence type="ECO:0000313" key="1">
    <source>
        <dbReference type="EMBL" id="AOH85749.1"/>
    </source>
</evidence>
<dbReference type="KEGG" id="span:AWL63_19160"/>
<protein>
    <submittedName>
        <fullName evidence="1">Uncharacterized protein</fullName>
    </submittedName>
</protein>
<proteinExistence type="predicted"/>
<dbReference type="RefSeq" id="WP_069206278.1">
    <property type="nucleotide sequence ID" value="NZ_CP014168.1"/>
</dbReference>
<reference evidence="1 2" key="1">
    <citation type="submission" date="2016-01" db="EMBL/GenBank/DDBJ databases">
        <title>Complete genome and mega plasmid sequence of Sphingomonas panacis DCY99 elicits systemic resistance in rice to Xanthomonas oryzae.</title>
        <authorList>
            <person name="Kim Y.J."/>
            <person name="Yang D.C."/>
            <person name="Sing P."/>
        </authorList>
    </citation>
    <scope>NUCLEOTIDE SEQUENCE [LARGE SCALE GENOMIC DNA]</scope>
    <source>
        <strain evidence="1 2">DCY99</strain>
    </source>
</reference>